<keyword evidence="2" id="KW-1185">Reference proteome</keyword>
<dbReference type="EMBL" id="JBBPBM010000036">
    <property type="protein sequence ID" value="KAK8529167.1"/>
    <property type="molecule type" value="Genomic_DNA"/>
</dbReference>
<proteinExistence type="predicted"/>
<dbReference type="Proteomes" id="UP001472677">
    <property type="component" value="Unassembled WGS sequence"/>
</dbReference>
<reference evidence="1 2" key="1">
    <citation type="journal article" date="2024" name="G3 (Bethesda)">
        <title>Genome assembly of Hibiscus sabdariffa L. provides insights into metabolisms of medicinal natural products.</title>
        <authorList>
            <person name="Kim T."/>
        </authorList>
    </citation>
    <scope>NUCLEOTIDE SEQUENCE [LARGE SCALE GENOMIC DNA]</scope>
    <source>
        <strain evidence="1">TK-2024</strain>
        <tissue evidence="1">Old leaves</tissue>
    </source>
</reference>
<sequence length="94" mass="10897">MTLPSKFVANLSHWSTLFPYILWSLWKRRNATVFQVHSEYRDSIYAHSLHMVEIGFCDTSQTRSAVANLPTAERHVVWCKSLHGWCKLNFDGAV</sequence>
<evidence type="ECO:0000313" key="1">
    <source>
        <dbReference type="EMBL" id="KAK8529167.1"/>
    </source>
</evidence>
<accession>A0ABR2D3E8</accession>
<evidence type="ECO:0000313" key="2">
    <source>
        <dbReference type="Proteomes" id="UP001472677"/>
    </source>
</evidence>
<name>A0ABR2D3E8_9ROSI</name>
<gene>
    <name evidence="1" type="ORF">V6N12_059955</name>
</gene>
<protein>
    <submittedName>
        <fullName evidence="1">Uncharacterized protein</fullName>
    </submittedName>
</protein>
<comment type="caution">
    <text evidence="1">The sequence shown here is derived from an EMBL/GenBank/DDBJ whole genome shotgun (WGS) entry which is preliminary data.</text>
</comment>
<organism evidence="1 2">
    <name type="scientific">Hibiscus sabdariffa</name>
    <name type="common">roselle</name>
    <dbReference type="NCBI Taxonomy" id="183260"/>
    <lineage>
        <taxon>Eukaryota</taxon>
        <taxon>Viridiplantae</taxon>
        <taxon>Streptophyta</taxon>
        <taxon>Embryophyta</taxon>
        <taxon>Tracheophyta</taxon>
        <taxon>Spermatophyta</taxon>
        <taxon>Magnoliopsida</taxon>
        <taxon>eudicotyledons</taxon>
        <taxon>Gunneridae</taxon>
        <taxon>Pentapetalae</taxon>
        <taxon>rosids</taxon>
        <taxon>malvids</taxon>
        <taxon>Malvales</taxon>
        <taxon>Malvaceae</taxon>
        <taxon>Malvoideae</taxon>
        <taxon>Hibiscus</taxon>
    </lineage>
</organism>